<dbReference type="RefSeq" id="WP_058459704.1">
    <property type="nucleotide sequence ID" value="NZ_CAAAIY010000018.1"/>
</dbReference>
<dbReference type="EMBL" id="LNXU01000019">
    <property type="protein sequence ID" value="KTC73438.1"/>
    <property type="molecule type" value="Genomic_DNA"/>
</dbReference>
<proteinExistence type="predicted"/>
<evidence type="ECO:0000313" key="1">
    <source>
        <dbReference type="EMBL" id="KTC73438.1"/>
    </source>
</evidence>
<dbReference type="OrthoDB" id="5653822at2"/>
<dbReference type="Proteomes" id="UP000054695">
    <property type="component" value="Unassembled WGS sequence"/>
</dbReference>
<name>A0A0W0RQX7_LEGBO</name>
<gene>
    <name evidence="1" type="ORF">Lboz_2084</name>
</gene>
<organism evidence="1 2">
    <name type="scientific">Legionella bozemanae</name>
    <name type="common">Fluoribacter bozemanae</name>
    <dbReference type="NCBI Taxonomy" id="447"/>
    <lineage>
        <taxon>Bacteria</taxon>
        <taxon>Pseudomonadati</taxon>
        <taxon>Pseudomonadota</taxon>
        <taxon>Gammaproteobacteria</taxon>
        <taxon>Legionellales</taxon>
        <taxon>Legionellaceae</taxon>
        <taxon>Legionella</taxon>
    </lineage>
</organism>
<sequence length="406" mass="45334">MAGHNNTENIETTSMSTQTIIQSLKPEVVRGLMQSSSSPGAGGGDDKEEKTTIISSVFLNRLNKLGLGFERRMINLIAAHPESGNRLISVFKALKELKIELTDHLEHVIGQNIANVGGAVNLLGVMKDLDIEPNFVPMELLFQAARSDSTVAQSARDLHERDLLDKSSFNLILAYPEESLNISQFLIELQDHAYNPASLVDKLRASLISPAHMNTMLNLLDLLLTKDIYDLGIVDILVRQGKFIDRIYEGARKLLAVPELLNNYFVLLERNPENANIFAKNLLLLHSTSLINHCSSKEDFLKVSQLGVGTFHFMNYLQQAGMLNAANYQKICENNSILERPDVVTTLTNLPLMTKFTHEELVKMMTLVTKPAIFVTLRDANEFNEVLEEHQFRMGKAPGPRMGPGR</sequence>
<comment type="caution">
    <text evidence="1">The sequence shown here is derived from an EMBL/GenBank/DDBJ whole genome shotgun (WGS) entry which is preliminary data.</text>
</comment>
<accession>A0A0W0RQX7</accession>
<evidence type="ECO:0000313" key="2">
    <source>
        <dbReference type="Proteomes" id="UP000054695"/>
    </source>
</evidence>
<dbReference type="AlphaFoldDB" id="A0A0W0RQX7"/>
<reference evidence="1 2" key="1">
    <citation type="submission" date="2015-11" db="EMBL/GenBank/DDBJ databases">
        <title>Genomic analysis of 38 Legionella species identifies large and diverse effector repertoires.</title>
        <authorList>
            <person name="Burstein D."/>
            <person name="Amaro F."/>
            <person name="Zusman T."/>
            <person name="Lifshitz Z."/>
            <person name="Cohen O."/>
            <person name="Gilbert J.A."/>
            <person name="Pupko T."/>
            <person name="Shuman H.A."/>
            <person name="Segal G."/>
        </authorList>
    </citation>
    <scope>NUCLEOTIDE SEQUENCE [LARGE SCALE GENOMIC DNA]</scope>
    <source>
        <strain evidence="1 2">WIGA</strain>
    </source>
</reference>
<keyword evidence="2" id="KW-1185">Reference proteome</keyword>
<dbReference type="PATRIC" id="fig|447.4.peg.2213"/>
<protein>
    <submittedName>
        <fullName evidence="1">Uncharacterized protein</fullName>
    </submittedName>
</protein>